<sequence length="304" mass="33634">KNLAAPAASLWGAMIPVSEPRCLSRRPRVSVLIVALVLTYLEVQCFVASRVSLWSGGWSLGRTGTTWLLRRATKGELEAMKLTDLKGICRSNSLPVSGTKAQLVERILAEEDSNLEDDEEEDEDEPEKVTAKAAPAPARPKPGSTTPSGYIEETEISGPKGKPIIAGDTIYLLARTGKYLEYPEHREDPRARAVIKGTRQALEIQKKGGGAIQSGDTISLRCHLGVYLDFQGTAVRARKSEAGEWQQIRITNEDHEGSIRTGDVIFLRGHQDNVLDVEKENVKCRWLGWLRFSEEKERSGCQHC</sequence>
<dbReference type="Pfam" id="PF02037">
    <property type="entry name" value="SAP"/>
    <property type="match status" value="1"/>
</dbReference>
<dbReference type="SUPFAM" id="SSF68906">
    <property type="entry name" value="SAP domain"/>
    <property type="match status" value="1"/>
</dbReference>
<dbReference type="Gene3D" id="1.10.720.30">
    <property type="entry name" value="SAP domain"/>
    <property type="match status" value="1"/>
</dbReference>
<name>A0A9P1FND5_9DINO</name>
<dbReference type="EMBL" id="CAMXCT030000700">
    <property type="protein sequence ID" value="CAL4769593.1"/>
    <property type="molecule type" value="Genomic_DNA"/>
</dbReference>
<evidence type="ECO:0000313" key="3">
    <source>
        <dbReference type="EMBL" id="CAI3982281.1"/>
    </source>
</evidence>
<dbReference type="EMBL" id="CAMXCT010000700">
    <property type="protein sequence ID" value="CAI3982281.1"/>
    <property type="molecule type" value="Genomic_DNA"/>
</dbReference>
<feature type="region of interest" description="Disordered" evidence="1">
    <location>
        <begin position="110"/>
        <end position="156"/>
    </location>
</feature>
<evidence type="ECO:0000256" key="1">
    <source>
        <dbReference type="SAM" id="MobiDB-lite"/>
    </source>
</evidence>
<evidence type="ECO:0000259" key="2">
    <source>
        <dbReference type="PROSITE" id="PS50800"/>
    </source>
</evidence>
<dbReference type="EMBL" id="CAMXCT020000700">
    <property type="protein sequence ID" value="CAL1135656.1"/>
    <property type="molecule type" value="Genomic_DNA"/>
</dbReference>
<feature type="domain" description="SAP" evidence="2">
    <location>
        <begin position="77"/>
        <end position="111"/>
    </location>
</feature>
<feature type="compositionally biased region" description="Acidic residues" evidence="1">
    <location>
        <begin position="110"/>
        <end position="126"/>
    </location>
</feature>
<gene>
    <name evidence="3" type="ORF">C1SCF055_LOCUS9991</name>
</gene>
<accession>A0A9P1FND5</accession>
<dbReference type="PROSITE" id="PS50800">
    <property type="entry name" value="SAP"/>
    <property type="match status" value="1"/>
</dbReference>
<dbReference type="SMART" id="SM00513">
    <property type="entry name" value="SAP"/>
    <property type="match status" value="1"/>
</dbReference>
<reference evidence="4" key="2">
    <citation type="submission" date="2024-04" db="EMBL/GenBank/DDBJ databases">
        <authorList>
            <person name="Chen Y."/>
            <person name="Shah S."/>
            <person name="Dougan E. K."/>
            <person name="Thang M."/>
            <person name="Chan C."/>
        </authorList>
    </citation>
    <scope>NUCLEOTIDE SEQUENCE [LARGE SCALE GENOMIC DNA]</scope>
</reference>
<proteinExistence type="predicted"/>
<dbReference type="Gene3D" id="2.80.10.50">
    <property type="match status" value="1"/>
</dbReference>
<dbReference type="InterPro" id="IPR036361">
    <property type="entry name" value="SAP_dom_sf"/>
</dbReference>
<keyword evidence="5" id="KW-1185">Reference proteome</keyword>
<protein>
    <recommendedName>
        <fullName evidence="2">SAP domain-containing protein</fullName>
    </recommendedName>
</protein>
<comment type="caution">
    <text evidence="3">The sequence shown here is derived from an EMBL/GenBank/DDBJ whole genome shotgun (WGS) entry which is preliminary data.</text>
</comment>
<dbReference type="Proteomes" id="UP001152797">
    <property type="component" value="Unassembled WGS sequence"/>
</dbReference>
<organism evidence="3">
    <name type="scientific">Cladocopium goreaui</name>
    <dbReference type="NCBI Taxonomy" id="2562237"/>
    <lineage>
        <taxon>Eukaryota</taxon>
        <taxon>Sar</taxon>
        <taxon>Alveolata</taxon>
        <taxon>Dinophyceae</taxon>
        <taxon>Suessiales</taxon>
        <taxon>Symbiodiniaceae</taxon>
        <taxon>Cladocopium</taxon>
    </lineage>
</organism>
<feature type="non-terminal residue" evidence="3">
    <location>
        <position position="304"/>
    </location>
</feature>
<dbReference type="AlphaFoldDB" id="A0A9P1FND5"/>
<dbReference type="OrthoDB" id="445357at2759"/>
<evidence type="ECO:0000313" key="4">
    <source>
        <dbReference type="EMBL" id="CAL1135656.1"/>
    </source>
</evidence>
<reference evidence="3" key="1">
    <citation type="submission" date="2022-10" db="EMBL/GenBank/DDBJ databases">
        <authorList>
            <person name="Chen Y."/>
            <person name="Dougan E. K."/>
            <person name="Chan C."/>
            <person name="Rhodes N."/>
            <person name="Thang M."/>
        </authorList>
    </citation>
    <scope>NUCLEOTIDE SEQUENCE</scope>
</reference>
<evidence type="ECO:0000313" key="5">
    <source>
        <dbReference type="Proteomes" id="UP001152797"/>
    </source>
</evidence>
<dbReference type="InterPro" id="IPR003034">
    <property type="entry name" value="SAP_dom"/>
</dbReference>